<evidence type="ECO:0000313" key="1">
    <source>
        <dbReference type="EMBL" id="CAE0828363.1"/>
    </source>
</evidence>
<accession>A0A7S4LGP9</accession>
<dbReference type="EMBL" id="HBJA01115202">
    <property type="protein sequence ID" value="CAE0828363.1"/>
    <property type="molecule type" value="Transcribed_RNA"/>
</dbReference>
<reference evidence="1" key="1">
    <citation type="submission" date="2021-01" db="EMBL/GenBank/DDBJ databases">
        <authorList>
            <person name="Corre E."/>
            <person name="Pelletier E."/>
            <person name="Niang G."/>
            <person name="Scheremetjew M."/>
            <person name="Finn R."/>
            <person name="Kale V."/>
            <person name="Holt S."/>
            <person name="Cochrane G."/>
            <person name="Meng A."/>
            <person name="Brown T."/>
            <person name="Cohen L."/>
        </authorList>
    </citation>
    <scope>NUCLEOTIDE SEQUENCE</scope>
    <source>
        <strain evidence="1">CCMP1594</strain>
    </source>
</reference>
<dbReference type="AlphaFoldDB" id="A0A7S4LGP9"/>
<gene>
    <name evidence="1" type="ORF">EGYM00163_LOCUS39632</name>
</gene>
<sequence>MCSRLSCMSKLHTIPGAQEEWQAYVGTEFRDITGPGHLLQWWEACPASPFEDRVLFLVCMVMGTGSVERFFSFCKYIHTDQRYSMSDNAHRVAFMAHYNGDVEGRLD</sequence>
<organism evidence="1">
    <name type="scientific">Eutreptiella gymnastica</name>
    <dbReference type="NCBI Taxonomy" id="73025"/>
    <lineage>
        <taxon>Eukaryota</taxon>
        <taxon>Discoba</taxon>
        <taxon>Euglenozoa</taxon>
        <taxon>Euglenida</taxon>
        <taxon>Spirocuta</taxon>
        <taxon>Euglenophyceae</taxon>
        <taxon>Eutreptiales</taxon>
        <taxon>Eutreptiaceae</taxon>
        <taxon>Eutreptiella</taxon>
    </lineage>
</organism>
<protein>
    <submittedName>
        <fullName evidence="1">Uncharacterized protein</fullName>
    </submittedName>
</protein>
<proteinExistence type="predicted"/>
<name>A0A7S4LGP9_9EUGL</name>